<name>A0A919AS20_9PROT</name>
<evidence type="ECO:0000313" key="1">
    <source>
        <dbReference type="EMBL" id="GHF19276.1"/>
    </source>
</evidence>
<accession>A0A919AS20</accession>
<dbReference type="Proteomes" id="UP000630923">
    <property type="component" value="Unassembled WGS sequence"/>
</dbReference>
<dbReference type="RefSeq" id="WP_191250895.1">
    <property type="nucleotide sequence ID" value="NZ_BNCI01000001.1"/>
</dbReference>
<gene>
    <name evidence="1" type="ORF">GCM10017044_12290</name>
</gene>
<reference evidence="1" key="2">
    <citation type="submission" date="2020-09" db="EMBL/GenBank/DDBJ databases">
        <authorList>
            <person name="Sun Q."/>
            <person name="Kim S."/>
        </authorList>
    </citation>
    <scope>NUCLEOTIDE SEQUENCE</scope>
    <source>
        <strain evidence="1">KCTC 42590</strain>
    </source>
</reference>
<sequence>MFFCACLMVVGASKLEAAQYRFEGLTPADYNLTKRQYMTYFIDRDKNEMKWISLWE</sequence>
<proteinExistence type="predicted"/>
<dbReference type="AlphaFoldDB" id="A0A919AS20"/>
<reference evidence="1" key="1">
    <citation type="journal article" date="2014" name="Int. J. Syst. Evol. Microbiol.">
        <title>Complete genome sequence of Corynebacterium casei LMG S-19264T (=DSM 44701T), isolated from a smear-ripened cheese.</title>
        <authorList>
            <consortium name="US DOE Joint Genome Institute (JGI-PGF)"/>
            <person name="Walter F."/>
            <person name="Albersmeier A."/>
            <person name="Kalinowski J."/>
            <person name="Ruckert C."/>
        </authorList>
    </citation>
    <scope>NUCLEOTIDE SEQUENCE</scope>
    <source>
        <strain evidence="1">KCTC 42590</strain>
    </source>
</reference>
<protein>
    <submittedName>
        <fullName evidence="1">Uncharacterized protein</fullName>
    </submittedName>
</protein>
<evidence type="ECO:0000313" key="2">
    <source>
        <dbReference type="Proteomes" id="UP000630923"/>
    </source>
</evidence>
<organism evidence="1 2">
    <name type="scientific">Kordiimonas sediminis</name>
    <dbReference type="NCBI Taxonomy" id="1735581"/>
    <lineage>
        <taxon>Bacteria</taxon>
        <taxon>Pseudomonadati</taxon>
        <taxon>Pseudomonadota</taxon>
        <taxon>Alphaproteobacteria</taxon>
        <taxon>Kordiimonadales</taxon>
        <taxon>Kordiimonadaceae</taxon>
        <taxon>Kordiimonas</taxon>
    </lineage>
</organism>
<comment type="caution">
    <text evidence="1">The sequence shown here is derived from an EMBL/GenBank/DDBJ whole genome shotgun (WGS) entry which is preliminary data.</text>
</comment>
<keyword evidence="2" id="KW-1185">Reference proteome</keyword>
<dbReference type="EMBL" id="BNCI01000001">
    <property type="protein sequence ID" value="GHF19276.1"/>
    <property type="molecule type" value="Genomic_DNA"/>
</dbReference>